<gene>
    <name evidence="3" type="ORF">BWX42_05685</name>
    <name evidence="4" type="ORF">FNV33_07430</name>
</gene>
<name>A0A1S8KP81_9LACT</name>
<proteinExistence type="inferred from homology"/>
<dbReference type="FunFam" id="3.90.1010.10:FF:000002">
    <property type="entry name" value="Iron-sulfur cluster assembly scaffold protein NifU"/>
    <property type="match status" value="1"/>
</dbReference>
<dbReference type="GO" id="GO:0016226">
    <property type="term" value="P:iron-sulfur cluster assembly"/>
    <property type="evidence" value="ECO:0007669"/>
    <property type="project" value="InterPro"/>
</dbReference>
<dbReference type="GO" id="GO:0005506">
    <property type="term" value="F:iron ion binding"/>
    <property type="evidence" value="ECO:0007669"/>
    <property type="project" value="InterPro"/>
</dbReference>
<dbReference type="GO" id="GO:0051536">
    <property type="term" value="F:iron-sulfur cluster binding"/>
    <property type="evidence" value="ECO:0007669"/>
    <property type="project" value="InterPro"/>
</dbReference>
<dbReference type="Gene3D" id="3.90.1010.10">
    <property type="match status" value="1"/>
</dbReference>
<dbReference type="KEGG" id="dpm:FNV33_07430"/>
<accession>A0A1S8KP81</accession>
<dbReference type="Proteomes" id="UP000190409">
    <property type="component" value="Unassembled WGS sequence"/>
</dbReference>
<evidence type="ECO:0000313" key="3">
    <source>
        <dbReference type="EMBL" id="OOL81285.1"/>
    </source>
</evidence>
<reference evidence="3 5" key="1">
    <citation type="submission" date="2017-01" db="EMBL/GenBank/DDBJ databases">
        <title>Complete Genome Sequence of Dolosigranulum pigrum isolated from a Patient with interstitial lung disease.</title>
        <authorList>
            <person name="Mukhopadhyay R."/>
            <person name="Joaquin J."/>
            <person name="Hogue R."/>
            <person name="Fitzgerald S."/>
            <person name="Jospin G."/>
            <person name="Eisen J.A."/>
            <person name="Chaturvedi V."/>
        </authorList>
    </citation>
    <scope>NUCLEOTIDE SEQUENCE [LARGE SCALE GENOMIC DNA]</scope>
    <source>
        <strain evidence="3 5">15S00348</strain>
    </source>
</reference>
<dbReference type="AlphaFoldDB" id="A0A1S8KP81"/>
<evidence type="ECO:0000259" key="2">
    <source>
        <dbReference type="Pfam" id="PF01592"/>
    </source>
</evidence>
<dbReference type="CDD" id="cd06664">
    <property type="entry name" value="IscU_like"/>
    <property type="match status" value="1"/>
</dbReference>
<dbReference type="InterPro" id="IPR002871">
    <property type="entry name" value="NIF_FeS_clus_asmbl_NifU_N"/>
</dbReference>
<dbReference type="PANTHER" id="PTHR10093">
    <property type="entry name" value="IRON-SULFUR CLUSTER ASSEMBLY ENZYME NIFU HOMOLOG"/>
    <property type="match status" value="1"/>
</dbReference>
<dbReference type="Proteomes" id="UP000315953">
    <property type="component" value="Chromosome"/>
</dbReference>
<dbReference type="SUPFAM" id="SSF82649">
    <property type="entry name" value="SufE/NifU"/>
    <property type="match status" value="1"/>
</dbReference>
<evidence type="ECO:0000313" key="6">
    <source>
        <dbReference type="Proteomes" id="UP000315953"/>
    </source>
</evidence>
<dbReference type="OrthoDB" id="9804157at2"/>
<evidence type="ECO:0000313" key="5">
    <source>
        <dbReference type="Proteomes" id="UP000190409"/>
    </source>
</evidence>
<protein>
    <submittedName>
        <fullName evidence="3">Iron-sulfur cluster assembly scaffold protein</fullName>
    </submittedName>
    <submittedName>
        <fullName evidence="4">SUF system NifU family Fe-S cluster assembly protein</fullName>
    </submittedName>
</protein>
<dbReference type="NCBIfam" id="TIGR01994">
    <property type="entry name" value="SUF_scaf_2"/>
    <property type="match status" value="1"/>
</dbReference>
<sequence length="157" mass="17389">MALTNLDQLYRAVILDHSKNPQNRGQLDRVDAAVELKNPTCGDVIEVQLKLDGDIVEDIAFDGHGCTISVASASMMTQVVKGKTLEEVKVLYETFSELVQGRHPDSAKQLGDAYMLKGVQKFPTRVRCATIAWKTMNKALMHQGKGLDEKLSEEIDD</sequence>
<dbReference type="EMBL" id="MUYF01000003">
    <property type="protein sequence ID" value="OOL81285.1"/>
    <property type="molecule type" value="Genomic_DNA"/>
</dbReference>
<reference evidence="4 6" key="2">
    <citation type="submission" date="2019-07" db="EMBL/GenBank/DDBJ databases">
        <title>Genome assembly of a nasal isolate of Dolosigranulum pigrum from a chronic sinusitis patient.</title>
        <authorList>
            <person name="Baig S."/>
            <person name="Overballe-Petersen S."/>
            <person name="Kaspar U."/>
            <person name="Rendboe A."/>
            <person name="de Man T."/>
            <person name="Liu C."/>
            <person name="Price L.B."/>
            <person name="Stegger M."/>
            <person name="Becker K."/>
            <person name="Skytt Andersen P."/>
        </authorList>
    </citation>
    <scope>NUCLEOTIDE SEQUENCE [LARGE SCALE GENOMIC DNA]</scope>
    <source>
        <strain evidence="4 6">83VPs-KB5</strain>
    </source>
</reference>
<evidence type="ECO:0000313" key="4">
    <source>
        <dbReference type="EMBL" id="QDO91869.1"/>
    </source>
</evidence>
<evidence type="ECO:0000256" key="1">
    <source>
        <dbReference type="ARBA" id="ARBA00006420"/>
    </source>
</evidence>
<feature type="domain" description="NIF system FeS cluster assembly NifU N-terminal" evidence="2">
    <location>
        <begin position="10"/>
        <end position="128"/>
    </location>
</feature>
<comment type="similarity">
    <text evidence="1">Belongs to the NifU family.</text>
</comment>
<organism evidence="3 5">
    <name type="scientific">Dolosigranulum pigrum</name>
    <dbReference type="NCBI Taxonomy" id="29394"/>
    <lineage>
        <taxon>Bacteria</taxon>
        <taxon>Bacillati</taxon>
        <taxon>Bacillota</taxon>
        <taxon>Bacilli</taxon>
        <taxon>Lactobacillales</taxon>
        <taxon>Carnobacteriaceae</taxon>
        <taxon>Dolosigranulum</taxon>
    </lineage>
</organism>
<dbReference type="RefSeq" id="WP_004636781.1">
    <property type="nucleotide sequence ID" value="NZ_CALFGV010000009.1"/>
</dbReference>
<dbReference type="EMBL" id="CP041626">
    <property type="protein sequence ID" value="QDO91869.1"/>
    <property type="molecule type" value="Genomic_DNA"/>
</dbReference>
<dbReference type="Pfam" id="PF01592">
    <property type="entry name" value="NifU_N"/>
    <property type="match status" value="1"/>
</dbReference>
<dbReference type="GeneID" id="42694913"/>